<gene>
    <name evidence="1" type="ORF">EEDITHA_LOCUS11577</name>
</gene>
<name>A0AAU9UAT3_EUPED</name>
<sequence length="121" mass="13491">MLVIVDDPDIVADSIAEGVLQSIKLLIPCFAVPIGGKSQPWFGRTCKMAACHKRESYRASANASISQDVKTCALKKKYNFASRSFKRVITEAKAEYVNRISERLVRLRSFAPSSIKKLINK</sequence>
<keyword evidence="2" id="KW-1185">Reference proteome</keyword>
<comment type="caution">
    <text evidence="1">The sequence shown here is derived from an EMBL/GenBank/DDBJ whole genome shotgun (WGS) entry which is preliminary data.</text>
</comment>
<proteinExistence type="predicted"/>
<dbReference type="EMBL" id="CAKOGL010000016">
    <property type="protein sequence ID" value="CAH2096208.1"/>
    <property type="molecule type" value="Genomic_DNA"/>
</dbReference>
<dbReference type="AlphaFoldDB" id="A0AAU9UAT3"/>
<accession>A0AAU9UAT3</accession>
<evidence type="ECO:0000313" key="1">
    <source>
        <dbReference type="EMBL" id="CAH2096208.1"/>
    </source>
</evidence>
<evidence type="ECO:0000313" key="2">
    <source>
        <dbReference type="Proteomes" id="UP001153954"/>
    </source>
</evidence>
<dbReference type="Proteomes" id="UP001153954">
    <property type="component" value="Unassembled WGS sequence"/>
</dbReference>
<reference evidence="1" key="1">
    <citation type="submission" date="2022-03" db="EMBL/GenBank/DDBJ databases">
        <authorList>
            <person name="Tunstrom K."/>
        </authorList>
    </citation>
    <scope>NUCLEOTIDE SEQUENCE</scope>
</reference>
<protein>
    <submittedName>
        <fullName evidence="1">Uncharacterized protein</fullName>
    </submittedName>
</protein>
<organism evidence="1 2">
    <name type="scientific">Euphydryas editha</name>
    <name type="common">Edith's checkerspot</name>
    <dbReference type="NCBI Taxonomy" id="104508"/>
    <lineage>
        <taxon>Eukaryota</taxon>
        <taxon>Metazoa</taxon>
        <taxon>Ecdysozoa</taxon>
        <taxon>Arthropoda</taxon>
        <taxon>Hexapoda</taxon>
        <taxon>Insecta</taxon>
        <taxon>Pterygota</taxon>
        <taxon>Neoptera</taxon>
        <taxon>Endopterygota</taxon>
        <taxon>Lepidoptera</taxon>
        <taxon>Glossata</taxon>
        <taxon>Ditrysia</taxon>
        <taxon>Papilionoidea</taxon>
        <taxon>Nymphalidae</taxon>
        <taxon>Nymphalinae</taxon>
        <taxon>Euphydryas</taxon>
    </lineage>
</organism>